<evidence type="ECO:0000313" key="2">
    <source>
        <dbReference type="EMBL" id="KAK9835676.1"/>
    </source>
</evidence>
<organism evidence="2 3">
    <name type="scientific">Apatococcus lobatus</name>
    <dbReference type="NCBI Taxonomy" id="904363"/>
    <lineage>
        <taxon>Eukaryota</taxon>
        <taxon>Viridiplantae</taxon>
        <taxon>Chlorophyta</taxon>
        <taxon>core chlorophytes</taxon>
        <taxon>Trebouxiophyceae</taxon>
        <taxon>Chlorellales</taxon>
        <taxon>Chlorellaceae</taxon>
        <taxon>Apatococcus</taxon>
    </lineage>
</organism>
<gene>
    <name evidence="2" type="ORF">WJX74_005724</name>
</gene>
<dbReference type="EMBL" id="JALJOS010000008">
    <property type="protein sequence ID" value="KAK9835676.1"/>
    <property type="molecule type" value="Genomic_DNA"/>
</dbReference>
<dbReference type="AlphaFoldDB" id="A0AAW1RR74"/>
<feature type="region of interest" description="Disordered" evidence="1">
    <location>
        <begin position="1"/>
        <end position="60"/>
    </location>
</feature>
<evidence type="ECO:0000256" key="1">
    <source>
        <dbReference type="SAM" id="MobiDB-lite"/>
    </source>
</evidence>
<keyword evidence="3" id="KW-1185">Reference proteome</keyword>
<comment type="caution">
    <text evidence="2">The sequence shown here is derived from an EMBL/GenBank/DDBJ whole genome shotgun (WGS) entry which is preliminary data.</text>
</comment>
<name>A0AAW1RR74_9CHLO</name>
<reference evidence="2 3" key="1">
    <citation type="journal article" date="2024" name="Nat. Commun.">
        <title>Phylogenomics reveals the evolutionary origins of lichenization in chlorophyte algae.</title>
        <authorList>
            <person name="Puginier C."/>
            <person name="Libourel C."/>
            <person name="Otte J."/>
            <person name="Skaloud P."/>
            <person name="Haon M."/>
            <person name="Grisel S."/>
            <person name="Petersen M."/>
            <person name="Berrin J.G."/>
            <person name="Delaux P.M."/>
            <person name="Dal Grande F."/>
            <person name="Keller J."/>
        </authorList>
    </citation>
    <scope>NUCLEOTIDE SEQUENCE [LARGE SCALE GENOMIC DNA]</scope>
    <source>
        <strain evidence="2 3">SAG 2145</strain>
    </source>
</reference>
<proteinExistence type="predicted"/>
<feature type="compositionally biased region" description="Polar residues" evidence="1">
    <location>
        <begin position="1"/>
        <end position="20"/>
    </location>
</feature>
<dbReference type="Proteomes" id="UP001438707">
    <property type="component" value="Unassembled WGS sequence"/>
</dbReference>
<evidence type="ECO:0000313" key="3">
    <source>
        <dbReference type="Proteomes" id="UP001438707"/>
    </source>
</evidence>
<sequence length="156" mass="17363">MSSSDEAFSEASQIKFSTYTPARRESPGSSAQSDTSVPAFNTDGRASDSSFSSGSCHWGRSKSCCELHHLEAAAALRRISCRRAVYHHHHHHHHSNEEVVHFYTHAERGLKVLPPKVPLETTEPKPSLYYHPASPSSRARSLRQAVSSIDLMRVNQ</sequence>
<feature type="compositionally biased region" description="Polar residues" evidence="1">
    <location>
        <begin position="27"/>
        <end position="39"/>
    </location>
</feature>
<protein>
    <submittedName>
        <fullName evidence="2">Uncharacterized protein</fullName>
    </submittedName>
</protein>
<accession>A0AAW1RR74</accession>